<accession>A0A286TT98</accession>
<sequence length="114" mass="12499">MNCITRKILILTFLVCLSSIYLNSNLWASGCCGGGNSGKKSGMHSDQKMADVKSERADVIKDPVCGMEVNGLKKSPSAVHKGKDYNFCSEYCKKTFKNDPASYTSETEHQYSDG</sequence>
<dbReference type="PROSITE" id="PS51257">
    <property type="entry name" value="PROKAR_LIPOPROTEIN"/>
    <property type="match status" value="1"/>
</dbReference>
<dbReference type="InterPro" id="IPR012348">
    <property type="entry name" value="RNR-like"/>
</dbReference>
<reference evidence="3 4" key="1">
    <citation type="journal article" date="2017" name="Environ. Microbiol. Rep.">
        <title>Genetic diversity of marine anaerobic ammonium-oxidizing bacteria as revealed by genomic and proteomic analyses of 'Candidatus Scalindua japonica'.</title>
        <authorList>
            <person name="Oshiki M."/>
            <person name="Mizuto K."/>
            <person name="Kimura Z."/>
            <person name="Kindaichi T."/>
            <person name="Satoh H."/>
            <person name="Okabe S."/>
        </authorList>
    </citation>
    <scope>NUCLEOTIDE SEQUENCE [LARGE SCALE GENOMIC DNA]</scope>
    <source>
        <strain evidence="4">husup-a2</strain>
    </source>
</reference>
<dbReference type="Pfam" id="PF04945">
    <property type="entry name" value="YHS"/>
    <property type="match status" value="1"/>
</dbReference>
<proteinExistence type="predicted"/>
<dbReference type="GO" id="GO:0016491">
    <property type="term" value="F:oxidoreductase activity"/>
    <property type="evidence" value="ECO:0007669"/>
    <property type="project" value="InterPro"/>
</dbReference>
<comment type="caution">
    <text evidence="3">The sequence shown here is derived from an EMBL/GenBank/DDBJ whole genome shotgun (WGS) entry which is preliminary data.</text>
</comment>
<dbReference type="InterPro" id="IPR007029">
    <property type="entry name" value="YHS_dom"/>
</dbReference>
<gene>
    <name evidence="3" type="ORF">SCALIN_C01_0022</name>
</gene>
<dbReference type="EMBL" id="BAOS01000001">
    <property type="protein sequence ID" value="GAX59091.1"/>
    <property type="molecule type" value="Genomic_DNA"/>
</dbReference>
<name>A0A286TT98_9BACT</name>
<evidence type="ECO:0000259" key="2">
    <source>
        <dbReference type="SMART" id="SM00746"/>
    </source>
</evidence>
<dbReference type="InterPro" id="IPR009078">
    <property type="entry name" value="Ferritin-like_SF"/>
</dbReference>
<dbReference type="AlphaFoldDB" id="A0A286TT98"/>
<dbReference type="InterPro" id="IPR011017">
    <property type="entry name" value="TRASH_dom"/>
</dbReference>
<feature type="chain" id="PRO_5012696419" evidence="1">
    <location>
        <begin position="29"/>
        <end position="114"/>
    </location>
</feature>
<protein>
    <submittedName>
        <fullName evidence="3">Cation transport ATPase</fullName>
    </submittedName>
</protein>
<organism evidence="3 4">
    <name type="scientific">Candidatus Scalindua japonica</name>
    <dbReference type="NCBI Taxonomy" id="1284222"/>
    <lineage>
        <taxon>Bacteria</taxon>
        <taxon>Pseudomonadati</taxon>
        <taxon>Planctomycetota</taxon>
        <taxon>Candidatus Brocadiia</taxon>
        <taxon>Candidatus Brocadiales</taxon>
        <taxon>Candidatus Scalinduaceae</taxon>
        <taxon>Candidatus Scalindua</taxon>
    </lineage>
</organism>
<dbReference type="RefSeq" id="WP_096892236.1">
    <property type="nucleotide sequence ID" value="NZ_BAOS01000001.1"/>
</dbReference>
<dbReference type="OrthoDB" id="9815497at2"/>
<evidence type="ECO:0000313" key="4">
    <source>
        <dbReference type="Proteomes" id="UP000218542"/>
    </source>
</evidence>
<dbReference type="Proteomes" id="UP000218542">
    <property type="component" value="Unassembled WGS sequence"/>
</dbReference>
<evidence type="ECO:0000313" key="3">
    <source>
        <dbReference type="EMBL" id="GAX59091.1"/>
    </source>
</evidence>
<keyword evidence="1" id="KW-0732">Signal</keyword>
<feature type="domain" description="TRASH" evidence="2">
    <location>
        <begin position="62"/>
        <end position="100"/>
    </location>
</feature>
<keyword evidence="4" id="KW-1185">Reference proteome</keyword>
<feature type="signal peptide" evidence="1">
    <location>
        <begin position="1"/>
        <end position="28"/>
    </location>
</feature>
<dbReference type="SMART" id="SM00746">
    <property type="entry name" value="TRASH"/>
    <property type="match status" value="1"/>
</dbReference>
<dbReference type="SUPFAM" id="SSF47240">
    <property type="entry name" value="Ferritin-like"/>
    <property type="match status" value="1"/>
</dbReference>
<evidence type="ECO:0000256" key="1">
    <source>
        <dbReference type="SAM" id="SignalP"/>
    </source>
</evidence>
<dbReference type="Gene3D" id="1.10.620.20">
    <property type="entry name" value="Ribonucleotide Reductase, subunit A"/>
    <property type="match status" value="1"/>
</dbReference>